<feature type="transmembrane region" description="Helical" evidence="1">
    <location>
        <begin position="326"/>
        <end position="343"/>
    </location>
</feature>
<dbReference type="InterPro" id="IPR036259">
    <property type="entry name" value="MFS_trans_sf"/>
</dbReference>
<dbReference type="RefSeq" id="WP_310912871.1">
    <property type="nucleotide sequence ID" value="NZ_JAVLVT010000005.1"/>
</dbReference>
<comment type="caution">
    <text evidence="2">The sequence shown here is derived from an EMBL/GenBank/DDBJ whole genome shotgun (WGS) entry which is preliminary data.</text>
</comment>
<dbReference type="Proteomes" id="UP001250214">
    <property type="component" value="Unassembled WGS sequence"/>
</dbReference>
<accession>A0ABU2H7Q9</accession>
<keyword evidence="1" id="KW-1133">Transmembrane helix</keyword>
<feature type="transmembrane region" description="Helical" evidence="1">
    <location>
        <begin position="270"/>
        <end position="290"/>
    </location>
</feature>
<feature type="transmembrane region" description="Helical" evidence="1">
    <location>
        <begin position="48"/>
        <end position="68"/>
    </location>
</feature>
<feature type="transmembrane region" description="Helical" evidence="1">
    <location>
        <begin position="239"/>
        <end position="258"/>
    </location>
</feature>
<dbReference type="EMBL" id="JAVLVT010000005">
    <property type="protein sequence ID" value="MDS1271346.1"/>
    <property type="molecule type" value="Genomic_DNA"/>
</dbReference>
<organism evidence="2 3">
    <name type="scientific">Lipingzhangella rawalii</name>
    <dbReference type="NCBI Taxonomy" id="2055835"/>
    <lineage>
        <taxon>Bacteria</taxon>
        <taxon>Bacillati</taxon>
        <taxon>Actinomycetota</taxon>
        <taxon>Actinomycetes</taxon>
        <taxon>Streptosporangiales</taxon>
        <taxon>Nocardiopsidaceae</taxon>
        <taxon>Lipingzhangella</taxon>
    </lineage>
</organism>
<reference evidence="3" key="1">
    <citation type="submission" date="2023-07" db="EMBL/GenBank/DDBJ databases">
        <title>Novel species in the genus Lipingzhangella isolated from Sambhar Salt Lake.</title>
        <authorList>
            <person name="Jiya N."/>
            <person name="Kajale S."/>
            <person name="Sharma A."/>
        </authorList>
    </citation>
    <scope>NUCLEOTIDE SEQUENCE [LARGE SCALE GENOMIC DNA]</scope>
    <source>
        <strain evidence="3">LS1_29</strain>
    </source>
</reference>
<feature type="transmembrane region" description="Helical" evidence="1">
    <location>
        <begin position="379"/>
        <end position="400"/>
    </location>
</feature>
<proteinExistence type="predicted"/>
<gene>
    <name evidence="2" type="ORF">RIF23_13670</name>
</gene>
<keyword evidence="3" id="KW-1185">Reference proteome</keyword>
<evidence type="ECO:0000313" key="3">
    <source>
        <dbReference type="Proteomes" id="UP001250214"/>
    </source>
</evidence>
<dbReference type="Pfam" id="PF13347">
    <property type="entry name" value="MFS_2"/>
    <property type="match status" value="1"/>
</dbReference>
<dbReference type="PANTHER" id="PTHR11328:SF24">
    <property type="entry name" value="MAJOR FACILITATOR SUPERFAMILY (MFS) PROFILE DOMAIN-CONTAINING PROTEIN"/>
    <property type="match status" value="1"/>
</dbReference>
<protein>
    <submittedName>
        <fullName evidence="2">MFS transporter</fullName>
    </submittedName>
</protein>
<dbReference type="Gene3D" id="1.20.1250.20">
    <property type="entry name" value="MFS general substrate transporter like domains"/>
    <property type="match status" value="2"/>
</dbReference>
<dbReference type="SUPFAM" id="SSF103473">
    <property type="entry name" value="MFS general substrate transporter"/>
    <property type="match status" value="1"/>
</dbReference>
<evidence type="ECO:0000313" key="2">
    <source>
        <dbReference type="EMBL" id="MDS1271346.1"/>
    </source>
</evidence>
<feature type="transmembrane region" description="Helical" evidence="1">
    <location>
        <begin position="160"/>
        <end position="177"/>
    </location>
</feature>
<keyword evidence="1" id="KW-0472">Membrane</keyword>
<evidence type="ECO:0000256" key="1">
    <source>
        <dbReference type="SAM" id="Phobius"/>
    </source>
</evidence>
<feature type="transmembrane region" description="Helical" evidence="1">
    <location>
        <begin position="302"/>
        <end position="320"/>
    </location>
</feature>
<feature type="transmembrane region" description="Helical" evidence="1">
    <location>
        <begin position="20"/>
        <end position="42"/>
    </location>
</feature>
<sequence>MSAPGLRDRDRELRRSTQAWYGTGAVATSLFNTVPGLLLLYYLTDALAVAPALAGLVVVVPKLVDLVASPYVGMLSDRTRSRWGPRHPWMLVGAVTLPLLFVLVFAGLPLRGPAAAAYVLAAFVLAAVAAAMFQVPYVALPGEITASYHRRSVLQSWRTAFVGVAILLGGALAPLLVDRAEDELTGYRTMAMVMATVMLVAMLGTVRGTRRVRAVIPTHNQQGVWAQVGAAARHPHFRWLLVTNVLMMTAAGAMVAGVPYVTAHVLGDGAYTSLLVVCVTLPLVATMPLWTRLSARLDKRGAAVLAAVIFSAGAFGLALIPQLGGLPWAIAMSMVVGVGYAGCTMLPYSMLGDCVAVSRAVGGHHQAGMLTGVWTSTETLAQAVGAQLLAGTLAVSGYAASEAGQEVTQSATALHGMLLGSTVLPAVVMLLCLVPLRRYQLDRATTARLSA</sequence>
<feature type="transmembrane region" description="Helical" evidence="1">
    <location>
        <begin position="116"/>
        <end position="140"/>
    </location>
</feature>
<name>A0ABU2H7Q9_9ACTN</name>
<dbReference type="InterPro" id="IPR039672">
    <property type="entry name" value="MFS_2"/>
</dbReference>
<dbReference type="PANTHER" id="PTHR11328">
    <property type="entry name" value="MAJOR FACILITATOR SUPERFAMILY DOMAIN-CONTAINING PROTEIN"/>
    <property type="match status" value="1"/>
</dbReference>
<feature type="transmembrane region" description="Helical" evidence="1">
    <location>
        <begin position="189"/>
        <end position="206"/>
    </location>
</feature>
<feature type="transmembrane region" description="Helical" evidence="1">
    <location>
        <begin position="412"/>
        <end position="434"/>
    </location>
</feature>
<feature type="transmembrane region" description="Helical" evidence="1">
    <location>
        <begin position="89"/>
        <end position="110"/>
    </location>
</feature>
<keyword evidence="1" id="KW-0812">Transmembrane</keyword>